<organism evidence="1 2">
    <name type="scientific">Haematococcus lacustris</name>
    <name type="common">Green alga</name>
    <name type="synonym">Haematococcus pluvialis</name>
    <dbReference type="NCBI Taxonomy" id="44745"/>
    <lineage>
        <taxon>Eukaryota</taxon>
        <taxon>Viridiplantae</taxon>
        <taxon>Chlorophyta</taxon>
        <taxon>core chlorophytes</taxon>
        <taxon>Chlorophyceae</taxon>
        <taxon>CS clade</taxon>
        <taxon>Chlamydomonadales</taxon>
        <taxon>Haematococcaceae</taxon>
        <taxon>Haematococcus</taxon>
    </lineage>
</organism>
<dbReference type="AlphaFoldDB" id="A0A6A0A1H0"/>
<protein>
    <submittedName>
        <fullName evidence="1">Uncharacterized protein</fullName>
    </submittedName>
</protein>
<gene>
    <name evidence="1" type="ORF">HaLaN_20364</name>
</gene>
<name>A0A6A0A1H0_HAELA</name>
<evidence type="ECO:0000313" key="1">
    <source>
        <dbReference type="EMBL" id="GFH22842.1"/>
    </source>
</evidence>
<sequence length="69" mass="7348">AALGRQPSPLLVEPAAAALRAPGWTRWARGWRLEGVRRVLEVTRAGPRCMEGEEGSWLAGSLGQASPAL</sequence>
<feature type="non-terminal residue" evidence="1">
    <location>
        <position position="69"/>
    </location>
</feature>
<evidence type="ECO:0000313" key="2">
    <source>
        <dbReference type="Proteomes" id="UP000485058"/>
    </source>
</evidence>
<keyword evidence="2" id="KW-1185">Reference proteome</keyword>
<proteinExistence type="predicted"/>
<reference evidence="1 2" key="1">
    <citation type="submission" date="2020-02" db="EMBL/GenBank/DDBJ databases">
        <title>Draft genome sequence of Haematococcus lacustris strain NIES-144.</title>
        <authorList>
            <person name="Morimoto D."/>
            <person name="Nakagawa S."/>
            <person name="Yoshida T."/>
            <person name="Sawayama S."/>
        </authorList>
    </citation>
    <scope>NUCLEOTIDE SEQUENCE [LARGE SCALE GENOMIC DNA]</scope>
    <source>
        <strain evidence="1 2">NIES-144</strain>
    </source>
</reference>
<accession>A0A6A0A1H0</accession>
<dbReference type="EMBL" id="BLLF01002136">
    <property type="protein sequence ID" value="GFH22842.1"/>
    <property type="molecule type" value="Genomic_DNA"/>
</dbReference>
<dbReference type="Proteomes" id="UP000485058">
    <property type="component" value="Unassembled WGS sequence"/>
</dbReference>
<comment type="caution">
    <text evidence="1">The sequence shown here is derived from an EMBL/GenBank/DDBJ whole genome shotgun (WGS) entry which is preliminary data.</text>
</comment>
<feature type="non-terminal residue" evidence="1">
    <location>
        <position position="1"/>
    </location>
</feature>